<evidence type="ECO:0000313" key="2">
    <source>
        <dbReference type="Proteomes" id="UP001497623"/>
    </source>
</evidence>
<sequence>ESQRYAVEDDACQYLNDDGQVDGPYMRCWCPDHLCNSYLCEECFTVPPNTDTPTTTTYIPNSTQEPPSKGNENIIRTGSYVAHPGGHCYLVGSVTYCHCTSSFCNGVNVAHTSTD</sequence>
<dbReference type="EMBL" id="CAXKWB010020977">
    <property type="protein sequence ID" value="CAL4122904.1"/>
    <property type="molecule type" value="Genomic_DNA"/>
</dbReference>
<evidence type="ECO:0000313" key="1">
    <source>
        <dbReference type="EMBL" id="CAL4122904.1"/>
    </source>
</evidence>
<proteinExistence type="predicted"/>
<protein>
    <submittedName>
        <fullName evidence="1">Uncharacterized protein</fullName>
    </submittedName>
</protein>
<comment type="caution">
    <text evidence="1">The sequence shown here is derived from an EMBL/GenBank/DDBJ whole genome shotgun (WGS) entry which is preliminary data.</text>
</comment>
<name>A0AAV2RFW7_MEGNR</name>
<accession>A0AAV2RFW7</accession>
<reference evidence="1 2" key="1">
    <citation type="submission" date="2024-05" db="EMBL/GenBank/DDBJ databases">
        <authorList>
            <person name="Wallberg A."/>
        </authorList>
    </citation>
    <scope>NUCLEOTIDE SEQUENCE [LARGE SCALE GENOMIC DNA]</scope>
</reference>
<organism evidence="1 2">
    <name type="scientific">Meganyctiphanes norvegica</name>
    <name type="common">Northern krill</name>
    <name type="synonym">Thysanopoda norvegica</name>
    <dbReference type="NCBI Taxonomy" id="48144"/>
    <lineage>
        <taxon>Eukaryota</taxon>
        <taxon>Metazoa</taxon>
        <taxon>Ecdysozoa</taxon>
        <taxon>Arthropoda</taxon>
        <taxon>Crustacea</taxon>
        <taxon>Multicrustacea</taxon>
        <taxon>Malacostraca</taxon>
        <taxon>Eumalacostraca</taxon>
        <taxon>Eucarida</taxon>
        <taxon>Euphausiacea</taxon>
        <taxon>Euphausiidae</taxon>
        <taxon>Meganyctiphanes</taxon>
    </lineage>
</organism>
<keyword evidence="2" id="KW-1185">Reference proteome</keyword>
<gene>
    <name evidence="1" type="ORF">MNOR_LOCUS23613</name>
</gene>
<feature type="non-terminal residue" evidence="1">
    <location>
        <position position="1"/>
    </location>
</feature>
<dbReference type="Proteomes" id="UP001497623">
    <property type="component" value="Unassembled WGS sequence"/>
</dbReference>
<dbReference type="AlphaFoldDB" id="A0AAV2RFW7"/>